<protein>
    <recommendedName>
        <fullName evidence="6">Smr domain-containing protein</fullName>
    </recommendedName>
</protein>
<evidence type="ECO:0000259" key="2">
    <source>
        <dbReference type="PROSITE" id="PS50828"/>
    </source>
</evidence>
<feature type="region of interest" description="Disordered" evidence="1">
    <location>
        <begin position="199"/>
        <end position="237"/>
    </location>
</feature>
<evidence type="ECO:0000313" key="4">
    <source>
        <dbReference type="EMBL" id="KAJ5216128.1"/>
    </source>
</evidence>
<feature type="compositionally biased region" description="Low complexity" evidence="1">
    <location>
        <begin position="81"/>
        <end position="92"/>
    </location>
</feature>
<dbReference type="PROSITE" id="PS51140">
    <property type="entry name" value="CUE"/>
    <property type="match status" value="1"/>
</dbReference>
<dbReference type="PROSITE" id="PS50828">
    <property type="entry name" value="SMR"/>
    <property type="match status" value="1"/>
</dbReference>
<dbReference type="Pfam" id="PF26286">
    <property type="entry name" value="UBA_10"/>
    <property type="match status" value="1"/>
</dbReference>
<reference evidence="4" key="2">
    <citation type="journal article" date="2023" name="IMA Fungus">
        <title>Comparative genomic study of the Penicillium genus elucidates a diverse pangenome and 15 lateral gene transfer events.</title>
        <authorList>
            <person name="Petersen C."/>
            <person name="Sorensen T."/>
            <person name="Nielsen M.R."/>
            <person name="Sondergaard T.E."/>
            <person name="Sorensen J.L."/>
            <person name="Fitzpatrick D.A."/>
            <person name="Frisvad J.C."/>
            <person name="Nielsen K.L."/>
        </authorList>
    </citation>
    <scope>NUCLEOTIDE SEQUENCE</scope>
    <source>
        <strain evidence="4">IBT 15544</strain>
    </source>
</reference>
<dbReference type="InterPro" id="IPR058864">
    <property type="entry name" value="UBA_10"/>
</dbReference>
<evidence type="ECO:0000259" key="3">
    <source>
        <dbReference type="PROSITE" id="PS51140"/>
    </source>
</evidence>
<dbReference type="EMBL" id="JAPQKR010000005">
    <property type="protein sequence ID" value="KAJ5216128.1"/>
    <property type="molecule type" value="Genomic_DNA"/>
</dbReference>
<dbReference type="InterPro" id="IPR009060">
    <property type="entry name" value="UBA-like_sf"/>
</dbReference>
<feature type="compositionally biased region" description="Basic residues" evidence="1">
    <location>
        <begin position="206"/>
        <end position="218"/>
    </location>
</feature>
<sequence length="543" mass="58254">MEHSSDNLFSELEARYCPPVDSALFAAVASDFDLTEPTAAKELCHILDSIKESALEQEDLLFDPSGTFNNDVNDAALSGQPDTGSSPPTDTTNLTSNLVPSDNDGKTSSQSKSQAAYTVGTDGSLQFSSGSHEDTVDALAQMFPTISLLDIQQSLKKSGGDPTKSMDVLLNLAFFDEAQVADGDMKIDVPKGIEGFLEGNGDIGHNKGRKKKRSKNQKLRHEAISSSGDAPAPNKWESGKADIEFITSRTPDLSKEKVSSIYHANRGSLFPTIRSIALANCPKDVHEIDEDPVMLTQVAELAGAFPNLQTTTLIGLLRATRNMPSAANDFAAVLARRPSLSDVSNIIKFTATPLDLSDEDVGASGSGSRASENAAGDFDYVQAKAAANASFAAGSAAYNQARESYRRSKSNHLYAAATAVYRESAEEAFLRGKAQLSRASDHLVDSQSTKYDLDLHGITVANAVRIARERVSDWWDRLGDAKYVRGGGKHVHGGYKIITGVGNHSHDGTSRLGPAVSRMLIQEGWRVEIDRGFLLVTGVARAR</sequence>
<dbReference type="CDD" id="cd14279">
    <property type="entry name" value="CUE"/>
    <property type="match status" value="1"/>
</dbReference>
<feature type="domain" description="CUE" evidence="3">
    <location>
        <begin position="131"/>
        <end position="174"/>
    </location>
</feature>
<dbReference type="PANTHER" id="PTHR46535:SF1">
    <property type="entry name" value="NEDD4-BINDING PROTEIN 2"/>
    <property type="match status" value="1"/>
</dbReference>
<organism evidence="4 5">
    <name type="scientific">Penicillium cinerascens</name>
    <dbReference type="NCBI Taxonomy" id="70096"/>
    <lineage>
        <taxon>Eukaryota</taxon>
        <taxon>Fungi</taxon>
        <taxon>Dikarya</taxon>
        <taxon>Ascomycota</taxon>
        <taxon>Pezizomycotina</taxon>
        <taxon>Eurotiomycetes</taxon>
        <taxon>Eurotiomycetidae</taxon>
        <taxon>Eurotiales</taxon>
        <taxon>Aspergillaceae</taxon>
        <taxon>Penicillium</taxon>
    </lineage>
</organism>
<gene>
    <name evidence="4" type="ORF">N7498_002535</name>
</gene>
<accession>A0A9W9NBY7</accession>
<comment type="caution">
    <text evidence="4">The sequence shown here is derived from an EMBL/GenBank/DDBJ whole genome shotgun (WGS) entry which is preliminary data.</text>
</comment>
<dbReference type="SUPFAM" id="SSF46934">
    <property type="entry name" value="UBA-like"/>
    <property type="match status" value="1"/>
</dbReference>
<dbReference type="InterPro" id="IPR002625">
    <property type="entry name" value="Smr_dom"/>
</dbReference>
<evidence type="ECO:0000313" key="5">
    <source>
        <dbReference type="Proteomes" id="UP001150904"/>
    </source>
</evidence>
<dbReference type="AlphaFoldDB" id="A0A9W9NBY7"/>
<dbReference type="InterPro" id="IPR052772">
    <property type="entry name" value="Endo/PolyKinase_Domain-Protein"/>
</dbReference>
<dbReference type="Proteomes" id="UP001150904">
    <property type="component" value="Unassembled WGS sequence"/>
</dbReference>
<dbReference type="SUPFAM" id="SSF160443">
    <property type="entry name" value="SMR domain-like"/>
    <property type="match status" value="1"/>
</dbReference>
<dbReference type="InterPro" id="IPR036063">
    <property type="entry name" value="Smr_dom_sf"/>
</dbReference>
<dbReference type="GeneID" id="83176898"/>
<dbReference type="RefSeq" id="XP_058311941.1">
    <property type="nucleotide sequence ID" value="XM_058449597.1"/>
</dbReference>
<dbReference type="GO" id="GO:0005634">
    <property type="term" value="C:nucleus"/>
    <property type="evidence" value="ECO:0007669"/>
    <property type="project" value="TreeGrafter"/>
</dbReference>
<keyword evidence="5" id="KW-1185">Reference proteome</keyword>
<dbReference type="SMART" id="SM00463">
    <property type="entry name" value="SMR"/>
    <property type="match status" value="1"/>
</dbReference>
<evidence type="ECO:0008006" key="6">
    <source>
        <dbReference type="Google" id="ProtNLM"/>
    </source>
</evidence>
<name>A0A9W9NBY7_9EURO</name>
<feature type="domain" description="Smr" evidence="2">
    <location>
        <begin position="453"/>
        <end position="543"/>
    </location>
</feature>
<dbReference type="OrthoDB" id="443981at2759"/>
<evidence type="ECO:0000256" key="1">
    <source>
        <dbReference type="SAM" id="MobiDB-lite"/>
    </source>
</evidence>
<feature type="region of interest" description="Disordered" evidence="1">
    <location>
        <begin position="65"/>
        <end position="117"/>
    </location>
</feature>
<dbReference type="GO" id="GO:0004519">
    <property type="term" value="F:endonuclease activity"/>
    <property type="evidence" value="ECO:0007669"/>
    <property type="project" value="TreeGrafter"/>
</dbReference>
<reference evidence="4" key="1">
    <citation type="submission" date="2022-12" db="EMBL/GenBank/DDBJ databases">
        <authorList>
            <person name="Petersen C."/>
        </authorList>
    </citation>
    <scope>NUCLEOTIDE SEQUENCE</scope>
    <source>
        <strain evidence="4">IBT 15544</strain>
    </source>
</reference>
<dbReference type="PANTHER" id="PTHR46535">
    <property type="entry name" value="NEDD4-BINDING PROTEIN 2"/>
    <property type="match status" value="1"/>
</dbReference>
<dbReference type="InterPro" id="IPR003892">
    <property type="entry name" value="CUE"/>
</dbReference>
<proteinExistence type="predicted"/>
<feature type="compositionally biased region" description="Polar residues" evidence="1">
    <location>
        <begin position="93"/>
        <end position="117"/>
    </location>
</feature>
<dbReference type="Gene3D" id="3.30.1370.110">
    <property type="match status" value="1"/>
</dbReference>
<dbReference type="GO" id="GO:0043130">
    <property type="term" value="F:ubiquitin binding"/>
    <property type="evidence" value="ECO:0007669"/>
    <property type="project" value="InterPro"/>
</dbReference>